<evidence type="ECO:0000256" key="5">
    <source>
        <dbReference type="ARBA" id="ARBA00022932"/>
    </source>
</evidence>
<dbReference type="Gene3D" id="1.10.8.60">
    <property type="match status" value="1"/>
</dbReference>
<evidence type="ECO:0000313" key="9">
    <source>
        <dbReference type="Proteomes" id="UP000321258"/>
    </source>
</evidence>
<sequence>MTAVRPGDIEGLLRRGPEPRILVVLVYGPDTGLVAERAAKLVKGMGADPDDPFAMVKLDGDTLASDPGRLVDEAGTIGLFGGSRTIWVRSGSRNYAPAVDAVLKSEPEGARIVVEGGDLAKSSPLRTLCEKSSRALAIPCYADDPRALAELIEATLRERGLGIDRDARELLATSLGADRRASLSEIEKLALYAAGRERVEIEDVEAIVSDVGASVLNTLIDAAFAGRMAEAERESRRFRQEGLDASVMLGAALRHALALLAARLDDPGGTPGSLVANWRGLHFRRKAIIETQFARWSPAGLRQAVAALQEAVLACRRAEAGLAHAHASAALLRIAGAAARRAA</sequence>
<evidence type="ECO:0000256" key="6">
    <source>
        <dbReference type="ARBA" id="ARBA00034754"/>
    </source>
</evidence>
<comment type="caution">
    <text evidence="8">The sequence shown here is derived from an EMBL/GenBank/DDBJ whole genome shotgun (WGS) entry which is preliminary data.</text>
</comment>
<evidence type="ECO:0000256" key="4">
    <source>
        <dbReference type="ARBA" id="ARBA00022705"/>
    </source>
</evidence>
<keyword evidence="9" id="KW-1185">Reference proteome</keyword>
<dbReference type="GO" id="GO:0003887">
    <property type="term" value="F:DNA-directed DNA polymerase activity"/>
    <property type="evidence" value="ECO:0007669"/>
    <property type="project" value="UniProtKB-KW"/>
</dbReference>
<dbReference type="Gene3D" id="1.20.272.10">
    <property type="match status" value="1"/>
</dbReference>
<keyword evidence="3" id="KW-0548">Nucleotidyltransferase</keyword>
<keyword evidence="5" id="KW-0239">DNA-directed DNA polymerase</keyword>
<proteinExistence type="inferred from homology"/>
<dbReference type="InterPro" id="IPR027417">
    <property type="entry name" value="P-loop_NTPase"/>
</dbReference>
<reference evidence="8 9" key="1">
    <citation type="submission" date="2019-07" db="EMBL/GenBank/DDBJ databases">
        <title>Whole genome shotgun sequence of Methylobacterium haplocladii NBRC 107714.</title>
        <authorList>
            <person name="Hosoyama A."/>
            <person name="Uohara A."/>
            <person name="Ohji S."/>
            <person name="Ichikawa N."/>
        </authorList>
    </citation>
    <scope>NUCLEOTIDE SEQUENCE [LARGE SCALE GENOMIC DNA]</scope>
    <source>
        <strain evidence="8 9">NBRC 107714</strain>
    </source>
</reference>
<comment type="similarity">
    <text evidence="6">Belongs to the DNA polymerase HolA subunit family.</text>
</comment>
<keyword evidence="4" id="KW-0235">DNA replication</keyword>
<name>A0A512ILI0_9HYPH</name>
<gene>
    <name evidence="8" type="primary">holA</name>
    <name evidence="8" type="ORF">MHA02_08900</name>
</gene>
<protein>
    <recommendedName>
        <fullName evidence="1">DNA-directed DNA polymerase</fullName>
        <ecNumber evidence="1">2.7.7.7</ecNumber>
    </recommendedName>
</protein>
<dbReference type="OrthoDB" id="9804983at2"/>
<evidence type="ECO:0000256" key="2">
    <source>
        <dbReference type="ARBA" id="ARBA00022679"/>
    </source>
</evidence>
<accession>A0A512ILI0</accession>
<dbReference type="GO" id="GO:0009360">
    <property type="term" value="C:DNA polymerase III complex"/>
    <property type="evidence" value="ECO:0007669"/>
    <property type="project" value="TreeGrafter"/>
</dbReference>
<evidence type="ECO:0000256" key="7">
    <source>
        <dbReference type="ARBA" id="ARBA00049244"/>
    </source>
</evidence>
<dbReference type="PANTHER" id="PTHR34388">
    <property type="entry name" value="DNA POLYMERASE III SUBUNIT DELTA"/>
    <property type="match status" value="1"/>
</dbReference>
<dbReference type="GO" id="GO:0003677">
    <property type="term" value="F:DNA binding"/>
    <property type="evidence" value="ECO:0007669"/>
    <property type="project" value="InterPro"/>
</dbReference>
<dbReference type="EMBL" id="BJZT01000007">
    <property type="protein sequence ID" value="GEO98502.1"/>
    <property type="molecule type" value="Genomic_DNA"/>
</dbReference>
<evidence type="ECO:0000256" key="3">
    <source>
        <dbReference type="ARBA" id="ARBA00022695"/>
    </source>
</evidence>
<dbReference type="InterPro" id="IPR008921">
    <property type="entry name" value="DNA_pol3_clamp-load_cplx_C"/>
</dbReference>
<comment type="catalytic activity">
    <reaction evidence="7">
        <text>DNA(n) + a 2'-deoxyribonucleoside 5'-triphosphate = DNA(n+1) + diphosphate</text>
        <dbReference type="Rhea" id="RHEA:22508"/>
        <dbReference type="Rhea" id="RHEA-COMP:17339"/>
        <dbReference type="Rhea" id="RHEA-COMP:17340"/>
        <dbReference type="ChEBI" id="CHEBI:33019"/>
        <dbReference type="ChEBI" id="CHEBI:61560"/>
        <dbReference type="ChEBI" id="CHEBI:173112"/>
        <dbReference type="EC" id="2.7.7.7"/>
    </reaction>
</comment>
<dbReference type="AlphaFoldDB" id="A0A512ILI0"/>
<dbReference type="Gene3D" id="3.40.50.300">
    <property type="entry name" value="P-loop containing nucleotide triphosphate hydrolases"/>
    <property type="match status" value="1"/>
</dbReference>
<dbReference type="NCBIfam" id="TIGR01128">
    <property type="entry name" value="holA"/>
    <property type="match status" value="1"/>
</dbReference>
<dbReference type="Proteomes" id="UP000321258">
    <property type="component" value="Unassembled WGS sequence"/>
</dbReference>
<dbReference type="InterPro" id="IPR005790">
    <property type="entry name" value="DNA_polIII_delta"/>
</dbReference>
<dbReference type="PANTHER" id="PTHR34388:SF1">
    <property type="entry name" value="DNA POLYMERASE III SUBUNIT DELTA"/>
    <property type="match status" value="1"/>
</dbReference>
<evidence type="ECO:0000313" key="8">
    <source>
        <dbReference type="EMBL" id="GEO98502.1"/>
    </source>
</evidence>
<dbReference type="EC" id="2.7.7.7" evidence="1"/>
<evidence type="ECO:0000256" key="1">
    <source>
        <dbReference type="ARBA" id="ARBA00012417"/>
    </source>
</evidence>
<organism evidence="8 9">
    <name type="scientific">Methylobacterium haplocladii</name>
    <dbReference type="NCBI Taxonomy" id="1176176"/>
    <lineage>
        <taxon>Bacteria</taxon>
        <taxon>Pseudomonadati</taxon>
        <taxon>Pseudomonadota</taxon>
        <taxon>Alphaproteobacteria</taxon>
        <taxon>Hyphomicrobiales</taxon>
        <taxon>Methylobacteriaceae</taxon>
        <taxon>Methylobacterium</taxon>
    </lineage>
</organism>
<dbReference type="RefSeq" id="WP_147076915.1">
    <property type="nucleotide sequence ID" value="NZ_BJZT01000007.1"/>
</dbReference>
<keyword evidence="2" id="KW-0808">Transferase</keyword>
<dbReference type="SUPFAM" id="SSF48019">
    <property type="entry name" value="post-AAA+ oligomerization domain-like"/>
    <property type="match status" value="1"/>
</dbReference>
<dbReference type="GO" id="GO:0006261">
    <property type="term" value="P:DNA-templated DNA replication"/>
    <property type="evidence" value="ECO:0007669"/>
    <property type="project" value="TreeGrafter"/>
</dbReference>
<dbReference type="SUPFAM" id="SSF52540">
    <property type="entry name" value="P-loop containing nucleoside triphosphate hydrolases"/>
    <property type="match status" value="1"/>
</dbReference>